<dbReference type="InterPro" id="IPR052708">
    <property type="entry name" value="PxpC"/>
</dbReference>
<evidence type="ECO:0000256" key="1">
    <source>
        <dbReference type="ARBA" id="ARBA00022741"/>
    </source>
</evidence>
<protein>
    <submittedName>
        <fullName evidence="5">Biotin-dependent carboxyltransferase family protein</fullName>
    </submittedName>
</protein>
<dbReference type="Pfam" id="PF02626">
    <property type="entry name" value="CT_A_B"/>
    <property type="match status" value="1"/>
</dbReference>
<dbReference type="EMBL" id="JAWCUA010000007">
    <property type="protein sequence ID" value="MDU0113221.1"/>
    <property type="molecule type" value="Genomic_DNA"/>
</dbReference>
<keyword evidence="1" id="KW-0547">Nucleotide-binding</keyword>
<name>A0ABU3R0M1_9GAMM</name>
<gene>
    <name evidence="5" type="ORF">RT723_09475</name>
</gene>
<dbReference type="Proteomes" id="UP001257914">
    <property type="component" value="Unassembled WGS sequence"/>
</dbReference>
<dbReference type="SUPFAM" id="SSF50891">
    <property type="entry name" value="Cyclophilin-like"/>
    <property type="match status" value="1"/>
</dbReference>
<evidence type="ECO:0000313" key="5">
    <source>
        <dbReference type="EMBL" id="MDU0113221.1"/>
    </source>
</evidence>
<reference evidence="5 6" key="1">
    <citation type="submission" date="2023-10" db="EMBL/GenBank/DDBJ databases">
        <title>Psychrosphaera aquimaarina strain SW33 isolated from seawater.</title>
        <authorList>
            <person name="Bayburt H."/>
            <person name="Kim J.M."/>
            <person name="Choi B.J."/>
            <person name="Jeon C.O."/>
        </authorList>
    </citation>
    <scope>NUCLEOTIDE SEQUENCE [LARGE SCALE GENOMIC DNA]</scope>
    <source>
        <strain evidence="5 6">KCTC 52743</strain>
    </source>
</reference>
<dbReference type="InterPro" id="IPR003778">
    <property type="entry name" value="CT_A_B"/>
</dbReference>
<dbReference type="NCBIfam" id="TIGR00724">
    <property type="entry name" value="urea_amlyse_rel"/>
    <property type="match status" value="1"/>
</dbReference>
<sequence>MSDNNTHFVVERPGVLSLIQDAGRFGQTHLGLTQGGPADRFSFNWCHNLLGNAHTCSALEVVIGGLKLKSNCQTVGCVTGAETNVTVNGKLIPMWCTFVINAGDVIEFGFAAKGLRSYFSVSGGFTIKPEFGSCSTVVREKVGGLSGEPLKQGDKLPMLAIDDADSNTLPTLDSYTIDAKAIPTFESTVTLRVILGYQQDWFSDLDIRRFFCNNYQISKQFDRMGYRLKGPKITANKTEMLSEGITLGAIQIPADGQPIILLNDRQTIGGYPKLGSVLSIDLDKLSQCKQGDVVRFEAITIEQAHNILHFEQHRQAQINIVKKACS</sequence>
<keyword evidence="3" id="KW-0067">ATP-binding</keyword>
<dbReference type="InterPro" id="IPR029000">
    <property type="entry name" value="Cyclophilin-like_dom_sf"/>
</dbReference>
<dbReference type="Gene3D" id="2.40.100.10">
    <property type="entry name" value="Cyclophilin-like"/>
    <property type="match status" value="1"/>
</dbReference>
<evidence type="ECO:0000256" key="2">
    <source>
        <dbReference type="ARBA" id="ARBA00022801"/>
    </source>
</evidence>
<accession>A0ABU3R0M1</accession>
<keyword evidence="6" id="KW-1185">Reference proteome</keyword>
<evidence type="ECO:0000256" key="3">
    <source>
        <dbReference type="ARBA" id="ARBA00022840"/>
    </source>
</evidence>
<proteinExistence type="predicted"/>
<dbReference type="RefSeq" id="WP_315946813.1">
    <property type="nucleotide sequence ID" value="NZ_JAWCUA010000007.1"/>
</dbReference>
<evidence type="ECO:0000259" key="4">
    <source>
        <dbReference type="SMART" id="SM00797"/>
    </source>
</evidence>
<comment type="caution">
    <text evidence="5">The sequence shown here is derived from an EMBL/GenBank/DDBJ whole genome shotgun (WGS) entry which is preliminary data.</text>
</comment>
<keyword evidence="2" id="KW-0378">Hydrolase</keyword>
<dbReference type="PANTHER" id="PTHR43309">
    <property type="entry name" value="5-OXOPROLINASE SUBUNIT C"/>
    <property type="match status" value="1"/>
</dbReference>
<evidence type="ECO:0000313" key="6">
    <source>
        <dbReference type="Proteomes" id="UP001257914"/>
    </source>
</evidence>
<organism evidence="5 6">
    <name type="scientific">Psychrosphaera aquimarina</name>
    <dbReference type="NCBI Taxonomy" id="2044854"/>
    <lineage>
        <taxon>Bacteria</taxon>
        <taxon>Pseudomonadati</taxon>
        <taxon>Pseudomonadota</taxon>
        <taxon>Gammaproteobacteria</taxon>
        <taxon>Alteromonadales</taxon>
        <taxon>Pseudoalteromonadaceae</taxon>
        <taxon>Psychrosphaera</taxon>
    </lineage>
</organism>
<dbReference type="SMART" id="SM00797">
    <property type="entry name" value="AHS2"/>
    <property type="match status" value="1"/>
</dbReference>
<feature type="domain" description="Carboxyltransferase" evidence="4">
    <location>
        <begin position="29"/>
        <end position="315"/>
    </location>
</feature>
<dbReference type="PANTHER" id="PTHR43309:SF4">
    <property type="entry name" value="CARBOXYLTRANSFERASE DOMAIN-CONTAINING PROTEIN"/>
    <property type="match status" value="1"/>
</dbReference>